<dbReference type="Pfam" id="PF06580">
    <property type="entry name" value="His_kinase"/>
    <property type="match status" value="1"/>
</dbReference>
<evidence type="ECO:0000256" key="8">
    <source>
        <dbReference type="SAM" id="Coils"/>
    </source>
</evidence>
<keyword evidence="7" id="KW-0902">Two-component regulatory system</keyword>
<comment type="catalytic activity">
    <reaction evidence="1">
        <text>ATP + protein L-histidine = ADP + protein N-phospho-L-histidine.</text>
        <dbReference type="EC" id="2.7.13.3"/>
    </reaction>
</comment>
<dbReference type="AlphaFoldDB" id="A0A174EK09"/>
<dbReference type="InterPro" id="IPR050640">
    <property type="entry name" value="Bact_2-comp_sensor_kinase"/>
</dbReference>
<evidence type="ECO:0000256" key="1">
    <source>
        <dbReference type="ARBA" id="ARBA00000085"/>
    </source>
</evidence>
<organism evidence="12 14">
    <name type="scientific">Enterocloster clostridioformis</name>
    <dbReference type="NCBI Taxonomy" id="1531"/>
    <lineage>
        <taxon>Bacteria</taxon>
        <taxon>Bacillati</taxon>
        <taxon>Bacillota</taxon>
        <taxon>Clostridia</taxon>
        <taxon>Lachnospirales</taxon>
        <taxon>Lachnospiraceae</taxon>
        <taxon>Enterocloster</taxon>
    </lineage>
</organism>
<dbReference type="SUPFAM" id="SSF158472">
    <property type="entry name" value="HAMP domain-like"/>
    <property type="match status" value="1"/>
</dbReference>
<evidence type="ECO:0000313" key="14">
    <source>
        <dbReference type="Proteomes" id="UP000095512"/>
    </source>
</evidence>
<dbReference type="InterPro" id="IPR036890">
    <property type="entry name" value="HATPase_C_sf"/>
</dbReference>
<dbReference type="PANTHER" id="PTHR34220">
    <property type="entry name" value="SENSOR HISTIDINE KINASE YPDA"/>
    <property type="match status" value="1"/>
</dbReference>
<reference evidence="13 15" key="2">
    <citation type="submission" date="2018-06" db="EMBL/GenBank/DDBJ databases">
        <authorList>
            <consortium name="Pathogen Informatics"/>
            <person name="Doyle S."/>
        </authorList>
    </citation>
    <scope>NUCLEOTIDE SEQUENCE [LARGE SCALE GENOMIC DNA]</scope>
    <source>
        <strain evidence="13 15">NCTC11224</strain>
    </source>
</reference>
<dbReference type="Gene3D" id="6.10.340.10">
    <property type="match status" value="1"/>
</dbReference>
<feature type="transmembrane region" description="Helical" evidence="9">
    <location>
        <begin position="48"/>
        <end position="69"/>
    </location>
</feature>
<dbReference type="PROSITE" id="PS50109">
    <property type="entry name" value="HIS_KIN"/>
    <property type="match status" value="1"/>
</dbReference>
<evidence type="ECO:0000313" key="12">
    <source>
        <dbReference type="EMBL" id="CUO37971.1"/>
    </source>
</evidence>
<dbReference type="EMBL" id="UAVW01000001">
    <property type="protein sequence ID" value="SQB03754.1"/>
    <property type="molecule type" value="Genomic_DNA"/>
</dbReference>
<dbReference type="InterPro" id="IPR003594">
    <property type="entry name" value="HATPase_dom"/>
</dbReference>
<evidence type="ECO:0000256" key="3">
    <source>
        <dbReference type="ARBA" id="ARBA00012438"/>
    </source>
</evidence>
<feature type="coiled-coil region" evidence="8">
    <location>
        <begin position="291"/>
        <end position="324"/>
    </location>
</feature>
<dbReference type="EC" id="2.7.13.3" evidence="3"/>
<dbReference type="InterPro" id="IPR005467">
    <property type="entry name" value="His_kinase_dom"/>
</dbReference>
<keyword evidence="8" id="KW-0175">Coiled coil</keyword>
<dbReference type="SUPFAM" id="SSF55874">
    <property type="entry name" value="ATPase domain of HSP90 chaperone/DNA topoisomerase II/histidine kinase"/>
    <property type="match status" value="1"/>
</dbReference>
<reference evidence="12 14" key="1">
    <citation type="submission" date="2015-09" db="EMBL/GenBank/DDBJ databases">
        <authorList>
            <consortium name="Pathogen Informatics"/>
        </authorList>
    </citation>
    <scope>NUCLEOTIDE SEQUENCE [LARGE SCALE GENOMIC DNA]</scope>
    <source>
        <strain evidence="12 14">2789STDY5834865</strain>
    </source>
</reference>
<evidence type="ECO:0000313" key="15">
    <source>
        <dbReference type="Proteomes" id="UP000251853"/>
    </source>
</evidence>
<feature type="domain" description="Histidine kinase" evidence="10">
    <location>
        <begin position="420"/>
        <end position="523"/>
    </location>
</feature>
<dbReference type="Pfam" id="PF02518">
    <property type="entry name" value="HATPase_c"/>
    <property type="match status" value="1"/>
</dbReference>
<evidence type="ECO:0000256" key="5">
    <source>
        <dbReference type="ARBA" id="ARBA00022679"/>
    </source>
</evidence>
<keyword evidence="5" id="KW-0808">Transferase</keyword>
<evidence type="ECO:0000256" key="4">
    <source>
        <dbReference type="ARBA" id="ARBA00022553"/>
    </source>
</evidence>
<dbReference type="PANTHER" id="PTHR34220:SF7">
    <property type="entry name" value="SENSOR HISTIDINE KINASE YPDA"/>
    <property type="match status" value="1"/>
</dbReference>
<dbReference type="EMBL" id="CZAB01000005">
    <property type="protein sequence ID" value="CUO37971.1"/>
    <property type="molecule type" value="Genomic_DNA"/>
</dbReference>
<keyword evidence="9" id="KW-0812">Transmembrane</keyword>
<evidence type="ECO:0000256" key="2">
    <source>
        <dbReference type="ARBA" id="ARBA00004370"/>
    </source>
</evidence>
<name>A0A174EK09_9FIRM</name>
<dbReference type="Pfam" id="PF00672">
    <property type="entry name" value="HAMP"/>
    <property type="match status" value="1"/>
</dbReference>
<keyword evidence="9" id="KW-0472">Membrane</keyword>
<proteinExistence type="predicted"/>
<keyword evidence="6 12" id="KW-0418">Kinase</keyword>
<dbReference type="GO" id="GO:0000155">
    <property type="term" value="F:phosphorelay sensor kinase activity"/>
    <property type="evidence" value="ECO:0007669"/>
    <property type="project" value="InterPro"/>
</dbReference>
<sequence>MHDTVTQSANWTNSRKKAGCRHILVRLGWGMFSYIKNQWLSISLKKKLGAFSVVVILVMGLSIAFNMLVMNFSLESFNVILNDNSLCYDVQESMEQEADAFELYVRERSWENAKQYRLACFKTESSIDALPFDYDVIGPERYARTWNIKNGYEGYQYFRDQVLHMDQSDDGFVMQLYRVYGMQGYLQTYARRLMQSTLKEGKRSYQEKVPLLYDLPYMIMACSVLMIITVICLTKLLSDTLIAPMVKLAHSSREIARNDFGGEDLVVENRDEMGELVQAFNKMKHATEGYINTLKEKNEMAERLHKEEVERIEMEKRLDAARLELLKSQINPHFLFNTLNMISCMAKLEEAQTTERMISSLGNLFRYNLKTSEQIVPLDQELKVVQDYMYIQQMRFGSRVSHNFRVEVDGSETMIPAFTLQPLVENAIIHGIARKEEGGRIFLRIWKQKDKLVISLADTGVGMDEETLKRLMDALKGHRTARVGIGLGNIYQRIKSMYEDGGLRIYSRAGKGTVVQIILPAVREEDYQKI</sequence>
<dbReference type="SMART" id="SM00387">
    <property type="entry name" value="HATPase_c"/>
    <property type="match status" value="1"/>
</dbReference>
<evidence type="ECO:0000256" key="9">
    <source>
        <dbReference type="SAM" id="Phobius"/>
    </source>
</evidence>
<comment type="subcellular location">
    <subcellularLocation>
        <location evidence="2">Membrane</location>
    </subcellularLocation>
</comment>
<dbReference type="CDD" id="cd06225">
    <property type="entry name" value="HAMP"/>
    <property type="match status" value="1"/>
</dbReference>
<feature type="domain" description="HAMP" evidence="11">
    <location>
        <begin position="239"/>
        <end position="292"/>
    </location>
</feature>
<evidence type="ECO:0000259" key="11">
    <source>
        <dbReference type="PROSITE" id="PS50885"/>
    </source>
</evidence>
<dbReference type="InterPro" id="IPR003660">
    <property type="entry name" value="HAMP_dom"/>
</dbReference>
<keyword evidence="4" id="KW-0597">Phosphoprotein</keyword>
<keyword evidence="9" id="KW-1133">Transmembrane helix</keyword>
<evidence type="ECO:0000259" key="10">
    <source>
        <dbReference type="PROSITE" id="PS50109"/>
    </source>
</evidence>
<evidence type="ECO:0000313" key="13">
    <source>
        <dbReference type="EMBL" id="SQB03754.1"/>
    </source>
</evidence>
<accession>A0A174EK09</accession>
<evidence type="ECO:0000256" key="7">
    <source>
        <dbReference type="ARBA" id="ARBA00023012"/>
    </source>
</evidence>
<evidence type="ECO:0000256" key="6">
    <source>
        <dbReference type="ARBA" id="ARBA00022777"/>
    </source>
</evidence>
<dbReference type="GO" id="GO:0016020">
    <property type="term" value="C:membrane"/>
    <property type="evidence" value="ECO:0007669"/>
    <property type="project" value="UniProtKB-SubCell"/>
</dbReference>
<protein>
    <recommendedName>
        <fullName evidence="3">histidine kinase</fullName>
        <ecNumber evidence="3">2.7.13.3</ecNumber>
    </recommendedName>
</protein>
<keyword evidence="15" id="KW-1185">Reference proteome</keyword>
<gene>
    <name evidence="12" type="primary">ypdA_1</name>
    <name evidence="12" type="ORF">ERS852480_00995</name>
    <name evidence="13" type="ORF">NCTC11224_00124</name>
</gene>
<dbReference type="SMART" id="SM00304">
    <property type="entry name" value="HAMP"/>
    <property type="match status" value="1"/>
</dbReference>
<dbReference type="Proteomes" id="UP000251853">
    <property type="component" value="Unassembled WGS sequence"/>
</dbReference>
<dbReference type="Gene3D" id="3.30.565.10">
    <property type="entry name" value="Histidine kinase-like ATPase, C-terminal domain"/>
    <property type="match status" value="1"/>
</dbReference>
<dbReference type="PROSITE" id="PS50885">
    <property type="entry name" value="HAMP"/>
    <property type="match status" value="1"/>
</dbReference>
<dbReference type="InterPro" id="IPR010559">
    <property type="entry name" value="Sig_transdc_His_kin_internal"/>
</dbReference>
<dbReference type="Proteomes" id="UP000095512">
    <property type="component" value="Unassembled WGS sequence"/>
</dbReference>